<dbReference type="OrthoDB" id="10531018at2759"/>
<dbReference type="AlphaFoldDB" id="M2W4A8"/>
<dbReference type="KEGG" id="gsl:Gasu_20530"/>
<organism evidence="2 3">
    <name type="scientific">Galdieria sulphuraria</name>
    <name type="common">Red alga</name>
    <dbReference type="NCBI Taxonomy" id="130081"/>
    <lineage>
        <taxon>Eukaryota</taxon>
        <taxon>Rhodophyta</taxon>
        <taxon>Bangiophyceae</taxon>
        <taxon>Galdieriales</taxon>
        <taxon>Galdieriaceae</taxon>
        <taxon>Galdieria</taxon>
    </lineage>
</organism>
<evidence type="ECO:0000256" key="1">
    <source>
        <dbReference type="SAM" id="MobiDB-lite"/>
    </source>
</evidence>
<feature type="region of interest" description="Disordered" evidence="1">
    <location>
        <begin position="95"/>
        <end position="223"/>
    </location>
</feature>
<dbReference type="Gramene" id="EME30591">
    <property type="protein sequence ID" value="EME30591"/>
    <property type="gene ID" value="Gasu_20530"/>
</dbReference>
<evidence type="ECO:0000313" key="2">
    <source>
        <dbReference type="EMBL" id="EME30591.1"/>
    </source>
</evidence>
<feature type="compositionally biased region" description="Polar residues" evidence="1">
    <location>
        <begin position="201"/>
        <end position="222"/>
    </location>
</feature>
<reference evidence="3" key="1">
    <citation type="journal article" date="2013" name="Science">
        <title>Gene transfer from bacteria and archaea facilitated evolution of an extremophilic eukaryote.</title>
        <authorList>
            <person name="Schonknecht G."/>
            <person name="Chen W.H."/>
            <person name="Ternes C.M."/>
            <person name="Barbier G.G."/>
            <person name="Shrestha R.P."/>
            <person name="Stanke M."/>
            <person name="Brautigam A."/>
            <person name="Baker B.J."/>
            <person name="Banfield J.F."/>
            <person name="Garavito R.M."/>
            <person name="Carr K."/>
            <person name="Wilkerson C."/>
            <person name="Rensing S.A."/>
            <person name="Gagneul D."/>
            <person name="Dickenson N.E."/>
            <person name="Oesterhelt C."/>
            <person name="Lercher M.J."/>
            <person name="Weber A.P."/>
        </authorList>
    </citation>
    <scope>NUCLEOTIDE SEQUENCE [LARGE SCALE GENOMIC DNA]</scope>
    <source>
        <strain evidence="3">074W</strain>
    </source>
</reference>
<proteinExistence type="predicted"/>
<accession>M2W4A8</accession>
<dbReference type="RefSeq" id="XP_005707111.1">
    <property type="nucleotide sequence ID" value="XM_005707054.1"/>
</dbReference>
<name>M2W4A8_GALSU</name>
<evidence type="ECO:0000313" key="3">
    <source>
        <dbReference type="Proteomes" id="UP000030680"/>
    </source>
</evidence>
<dbReference type="Proteomes" id="UP000030680">
    <property type="component" value="Unassembled WGS sequence"/>
</dbReference>
<dbReference type="GeneID" id="17089311"/>
<feature type="compositionally biased region" description="Basic and acidic residues" evidence="1">
    <location>
        <begin position="116"/>
        <end position="132"/>
    </location>
</feature>
<gene>
    <name evidence="2" type="ORF">Gasu_20530</name>
</gene>
<keyword evidence="3" id="KW-1185">Reference proteome</keyword>
<sequence length="231" mass="25775">MSRSHPLGENNIQRIPASVINPRTGRPIRTDADTFRCLSEEQQMRAIEEEISNPRTTINPETNRAILLNGNTARELRAPGRLPRQGTPASFLLFDDARRNSSPRQNGAMHRHRNHERHEESPASTERVDSETANRMSIDNSEDGHHIVIRKHVAVTSPVTPEENDRSPTVGTNETGSRRDTVNGHDGSVLRGPRRLEYDDSSQAQSTNLVPSSRRANTSSERVNCGCCSLM</sequence>
<protein>
    <submittedName>
        <fullName evidence="2">Uncharacterized protein</fullName>
    </submittedName>
</protein>
<dbReference type="EMBL" id="KB454498">
    <property type="protein sequence ID" value="EME30591.1"/>
    <property type="molecule type" value="Genomic_DNA"/>
</dbReference>